<dbReference type="Proteomes" id="UP001054252">
    <property type="component" value="Unassembled WGS sequence"/>
</dbReference>
<evidence type="ECO:0000313" key="1">
    <source>
        <dbReference type="EMBL" id="GKV40521.1"/>
    </source>
</evidence>
<dbReference type="AlphaFoldDB" id="A0AAV5LSQ6"/>
<name>A0AAV5LSQ6_9ROSI</name>
<keyword evidence="2" id="KW-1185">Reference proteome</keyword>
<reference evidence="1 2" key="1">
    <citation type="journal article" date="2021" name="Commun. Biol.">
        <title>The genome of Shorea leprosula (Dipterocarpaceae) highlights the ecological relevance of drought in aseasonal tropical rainforests.</title>
        <authorList>
            <person name="Ng K.K.S."/>
            <person name="Kobayashi M.J."/>
            <person name="Fawcett J.A."/>
            <person name="Hatakeyama M."/>
            <person name="Paape T."/>
            <person name="Ng C.H."/>
            <person name="Ang C.C."/>
            <person name="Tnah L.H."/>
            <person name="Lee C.T."/>
            <person name="Nishiyama T."/>
            <person name="Sese J."/>
            <person name="O'Brien M.J."/>
            <person name="Copetti D."/>
            <person name="Mohd Noor M.I."/>
            <person name="Ong R.C."/>
            <person name="Putra M."/>
            <person name="Sireger I.Z."/>
            <person name="Indrioko S."/>
            <person name="Kosugi Y."/>
            <person name="Izuno A."/>
            <person name="Isagi Y."/>
            <person name="Lee S.L."/>
            <person name="Shimizu K.K."/>
        </authorList>
    </citation>
    <scope>NUCLEOTIDE SEQUENCE [LARGE SCALE GENOMIC DNA]</scope>
    <source>
        <strain evidence="1">214</strain>
    </source>
</reference>
<dbReference type="EMBL" id="BPVZ01000142">
    <property type="protein sequence ID" value="GKV40521.1"/>
    <property type="molecule type" value="Genomic_DNA"/>
</dbReference>
<evidence type="ECO:0000313" key="2">
    <source>
        <dbReference type="Proteomes" id="UP001054252"/>
    </source>
</evidence>
<protein>
    <submittedName>
        <fullName evidence="1">Uncharacterized protein</fullName>
    </submittedName>
</protein>
<organism evidence="1 2">
    <name type="scientific">Rubroshorea leprosula</name>
    <dbReference type="NCBI Taxonomy" id="152421"/>
    <lineage>
        <taxon>Eukaryota</taxon>
        <taxon>Viridiplantae</taxon>
        <taxon>Streptophyta</taxon>
        <taxon>Embryophyta</taxon>
        <taxon>Tracheophyta</taxon>
        <taxon>Spermatophyta</taxon>
        <taxon>Magnoliopsida</taxon>
        <taxon>eudicotyledons</taxon>
        <taxon>Gunneridae</taxon>
        <taxon>Pentapetalae</taxon>
        <taxon>rosids</taxon>
        <taxon>malvids</taxon>
        <taxon>Malvales</taxon>
        <taxon>Dipterocarpaceae</taxon>
        <taxon>Rubroshorea</taxon>
    </lineage>
</organism>
<proteinExistence type="predicted"/>
<accession>A0AAV5LSQ6</accession>
<sequence length="96" mass="10293">MDQKGGPGTQIRSCIMLVPVLVDDTGCTGNKDINFRCTGFTISGRVVGSVGWGAAYLKMEYKLHASHPDIKIEVRGSTEYGNTLDVGGIGISKWCI</sequence>
<comment type="caution">
    <text evidence="1">The sequence shown here is derived from an EMBL/GenBank/DDBJ whole genome shotgun (WGS) entry which is preliminary data.</text>
</comment>
<gene>
    <name evidence="1" type="ORF">SLEP1_g48154</name>
</gene>